<accession>A0A559MCF8</accession>
<dbReference type="Proteomes" id="UP000315522">
    <property type="component" value="Unassembled WGS sequence"/>
</dbReference>
<organism evidence="1 2">
    <name type="scientific">Lachnellula willkommii</name>
    <dbReference type="NCBI Taxonomy" id="215461"/>
    <lineage>
        <taxon>Eukaryota</taxon>
        <taxon>Fungi</taxon>
        <taxon>Dikarya</taxon>
        <taxon>Ascomycota</taxon>
        <taxon>Pezizomycotina</taxon>
        <taxon>Leotiomycetes</taxon>
        <taxon>Helotiales</taxon>
        <taxon>Lachnaceae</taxon>
        <taxon>Lachnellula</taxon>
    </lineage>
</organism>
<comment type="caution">
    <text evidence="1">The sequence shown here is derived from an EMBL/GenBank/DDBJ whole genome shotgun (WGS) entry which is preliminary data.</text>
</comment>
<dbReference type="AlphaFoldDB" id="A0A559MCF8"/>
<evidence type="ECO:0000313" key="2">
    <source>
        <dbReference type="Proteomes" id="UP000315522"/>
    </source>
</evidence>
<protein>
    <recommendedName>
        <fullName evidence="3">Transcription factor domain-containing protein</fullName>
    </recommendedName>
</protein>
<name>A0A559MCF8_9HELO</name>
<dbReference type="EMBL" id="QGML01000803">
    <property type="protein sequence ID" value="TVY90611.1"/>
    <property type="molecule type" value="Genomic_DNA"/>
</dbReference>
<gene>
    <name evidence="1" type="ORF">LAWI1_G005612</name>
</gene>
<keyword evidence="2" id="KW-1185">Reference proteome</keyword>
<sequence length="306" mass="34622">MLQARLNDPDQSFAISDGTIMVVLFLASAAELMGDFAAVENHIRGLEKIVSLRGGVRALNVHNSLQVKVCRADLSYALLSGHQPLFFKTSISWDCFLADRSLIQCSHPPHDTNTHVFLKPNIDTRLHNIFRDLHAFSCISNLAYQTTRKLSPDIYNEVMISILYRLTHLSFDHNPMQEVLRISLLAVSSTIFMQRQFMDNPYAHLLNLYRNALSKLSSSTGPQLPVSLSLWMTVLLHVVECNEQSLEDGRGERLDRAVSNAGVESWPQAREMLRSVVWIDFVHDRVGKLVFEASMVRLGKSTIWDS</sequence>
<dbReference type="PANTHER" id="PTHR37540">
    <property type="entry name" value="TRANSCRIPTION FACTOR (ACR-2), PUTATIVE-RELATED-RELATED"/>
    <property type="match status" value="1"/>
</dbReference>
<reference evidence="1 2" key="1">
    <citation type="submission" date="2018-05" db="EMBL/GenBank/DDBJ databases">
        <title>Genome sequencing and assembly of the regulated plant pathogen Lachnellula willkommii and related sister species for the development of diagnostic species identification markers.</title>
        <authorList>
            <person name="Giroux E."/>
            <person name="Bilodeau G."/>
        </authorList>
    </citation>
    <scope>NUCLEOTIDE SEQUENCE [LARGE SCALE GENOMIC DNA]</scope>
    <source>
        <strain evidence="1 2">CBS 172.35</strain>
    </source>
</reference>
<evidence type="ECO:0000313" key="1">
    <source>
        <dbReference type="EMBL" id="TVY90611.1"/>
    </source>
</evidence>
<dbReference type="PANTHER" id="PTHR37540:SF5">
    <property type="entry name" value="TRANSCRIPTION FACTOR DOMAIN-CONTAINING PROTEIN"/>
    <property type="match status" value="1"/>
</dbReference>
<proteinExistence type="predicted"/>
<evidence type="ECO:0008006" key="3">
    <source>
        <dbReference type="Google" id="ProtNLM"/>
    </source>
</evidence>